<dbReference type="RefSeq" id="WP_165341699.1">
    <property type="nucleotide sequence ID" value="NZ_JAAKZX010000082.1"/>
</dbReference>
<dbReference type="EMBL" id="JAAKZX010000082">
    <property type="protein sequence ID" value="NGO45127.1"/>
    <property type="molecule type" value="Genomic_DNA"/>
</dbReference>
<keyword evidence="1" id="KW-1133">Transmembrane helix</keyword>
<evidence type="ECO:0000256" key="1">
    <source>
        <dbReference type="SAM" id="Phobius"/>
    </source>
</evidence>
<feature type="transmembrane region" description="Helical" evidence="1">
    <location>
        <begin position="125"/>
        <end position="150"/>
    </location>
</feature>
<proteinExistence type="predicted"/>
<evidence type="ECO:0000313" key="3">
    <source>
        <dbReference type="Proteomes" id="UP001518140"/>
    </source>
</evidence>
<evidence type="ECO:0000313" key="2">
    <source>
        <dbReference type="EMBL" id="NGO45127.1"/>
    </source>
</evidence>
<feature type="transmembrane region" description="Helical" evidence="1">
    <location>
        <begin position="251"/>
        <end position="271"/>
    </location>
</feature>
<feature type="transmembrane region" description="Helical" evidence="1">
    <location>
        <begin position="199"/>
        <end position="217"/>
    </location>
</feature>
<dbReference type="Proteomes" id="UP001518140">
    <property type="component" value="Unassembled WGS sequence"/>
</dbReference>
<feature type="transmembrane region" description="Helical" evidence="1">
    <location>
        <begin position="43"/>
        <end position="62"/>
    </location>
</feature>
<accession>A0ABX0DUL2</accession>
<protein>
    <submittedName>
        <fullName evidence="2">ABC transporter permease</fullName>
    </submittedName>
</protein>
<feature type="transmembrane region" description="Helical" evidence="1">
    <location>
        <begin position="82"/>
        <end position="104"/>
    </location>
</feature>
<gene>
    <name evidence="2" type="ORF">G6048_24215</name>
</gene>
<keyword evidence="3" id="KW-1185">Reference proteome</keyword>
<keyword evidence="1" id="KW-0812">Transmembrane</keyword>
<feature type="transmembrane region" description="Helical" evidence="1">
    <location>
        <begin position="170"/>
        <end position="192"/>
    </location>
</feature>
<reference evidence="2 3" key="1">
    <citation type="submission" date="2020-02" db="EMBL/GenBank/DDBJ databases">
        <title>Whole-genome analyses of novel actinobacteria.</title>
        <authorList>
            <person name="Sahin N."/>
            <person name="Tokatli A."/>
        </authorList>
    </citation>
    <scope>NUCLEOTIDE SEQUENCE [LARGE SCALE GENOMIC DNA]</scope>
    <source>
        <strain evidence="2 3">YC419</strain>
    </source>
</reference>
<organism evidence="2 3">
    <name type="scientific">Streptomyces ureilyticus</name>
    <dbReference type="NCBI Taxonomy" id="1775131"/>
    <lineage>
        <taxon>Bacteria</taxon>
        <taxon>Bacillati</taxon>
        <taxon>Actinomycetota</taxon>
        <taxon>Actinomycetes</taxon>
        <taxon>Kitasatosporales</taxon>
        <taxon>Streptomycetaceae</taxon>
        <taxon>Streptomyces</taxon>
    </lineage>
</organism>
<name>A0ABX0DUL2_9ACTN</name>
<keyword evidence="1" id="KW-0472">Membrane</keyword>
<comment type="caution">
    <text evidence="2">The sequence shown here is derived from an EMBL/GenBank/DDBJ whole genome shotgun (WGS) entry which is preliminary data.</text>
</comment>
<sequence length="276" mass="28227">MTTTSAPDLTVRPERDERPELRVTTRRVVTSEWIKFWSLRSTAYTLLGAVVALVAFALIAASVTSGGGTMEGLEGTTDPTGISLAGTEMAQLVIGTLGVLLAAGEYSTGLIRSTLAAVPRRLPVLWAKTAVLAGVVLTVGAVAVFGAFFAGQAILGSDGASLTDPGVLRAVSGAVVYLTGIGLLGMALGALLRNTAGAVTTLFASNWLLPGLMKVALPHSWNDTIGPYFPSNAGSAFMTVSPGSDLLSPGAGLAVFVGFLAVLLGIAALQLKRRDA</sequence>